<keyword evidence="1" id="KW-0472">Membrane</keyword>
<dbReference type="RefSeq" id="WP_133774312.1">
    <property type="nucleotide sequence ID" value="NZ_SNZR01000017.1"/>
</dbReference>
<dbReference type="OrthoDB" id="9770040at2"/>
<feature type="transmembrane region" description="Helical" evidence="1">
    <location>
        <begin position="64"/>
        <end position="84"/>
    </location>
</feature>
<evidence type="ECO:0000313" key="2">
    <source>
        <dbReference type="EMBL" id="TDR85364.1"/>
    </source>
</evidence>
<protein>
    <submittedName>
        <fullName evidence="2">Uncharacterized protein involved in response to NO</fullName>
    </submittedName>
</protein>
<reference evidence="2 3" key="1">
    <citation type="submission" date="2019-03" db="EMBL/GenBank/DDBJ databases">
        <title>Genomic Encyclopedia of Type Strains, Phase IV (KMG-IV): sequencing the most valuable type-strain genomes for metagenomic binning, comparative biology and taxonomic classification.</title>
        <authorList>
            <person name="Goeker M."/>
        </authorList>
    </citation>
    <scope>NUCLEOTIDE SEQUENCE [LARGE SCALE GENOMIC DNA]</scope>
    <source>
        <strain evidence="2 3">DSM 25903</strain>
    </source>
</reference>
<feature type="transmembrane region" description="Helical" evidence="1">
    <location>
        <begin position="369"/>
        <end position="390"/>
    </location>
</feature>
<feature type="transmembrane region" description="Helical" evidence="1">
    <location>
        <begin position="307"/>
        <end position="327"/>
    </location>
</feature>
<feature type="transmembrane region" description="Helical" evidence="1">
    <location>
        <begin position="96"/>
        <end position="119"/>
    </location>
</feature>
<dbReference type="Proteomes" id="UP000295122">
    <property type="component" value="Unassembled WGS sequence"/>
</dbReference>
<keyword evidence="1" id="KW-1133">Transmembrane helix</keyword>
<proteinExistence type="predicted"/>
<gene>
    <name evidence="2" type="ORF">EV668_4485</name>
</gene>
<dbReference type="AlphaFoldDB" id="A0A4R7BJ59"/>
<comment type="caution">
    <text evidence="2">The sequence shown here is derived from an EMBL/GenBank/DDBJ whole genome shotgun (WGS) entry which is preliminary data.</text>
</comment>
<evidence type="ECO:0000313" key="3">
    <source>
        <dbReference type="Proteomes" id="UP000295122"/>
    </source>
</evidence>
<feature type="transmembrane region" description="Helical" evidence="1">
    <location>
        <begin position="150"/>
        <end position="168"/>
    </location>
</feature>
<dbReference type="EMBL" id="SNZR01000017">
    <property type="protein sequence ID" value="TDR85364.1"/>
    <property type="molecule type" value="Genomic_DNA"/>
</dbReference>
<keyword evidence="1" id="KW-0812">Transmembrane</keyword>
<feature type="transmembrane region" description="Helical" evidence="1">
    <location>
        <begin position="275"/>
        <end position="301"/>
    </location>
</feature>
<feature type="transmembrane region" description="Helical" evidence="1">
    <location>
        <begin position="339"/>
        <end position="357"/>
    </location>
</feature>
<dbReference type="Pfam" id="PF05940">
    <property type="entry name" value="NnrS"/>
    <property type="match status" value="1"/>
</dbReference>
<evidence type="ECO:0000256" key="1">
    <source>
        <dbReference type="SAM" id="Phobius"/>
    </source>
</evidence>
<feature type="transmembrane region" description="Helical" evidence="1">
    <location>
        <begin position="125"/>
        <end position="143"/>
    </location>
</feature>
<feature type="transmembrane region" description="Helical" evidence="1">
    <location>
        <begin position="224"/>
        <end position="241"/>
    </location>
</feature>
<feature type="transmembrane region" description="Helical" evidence="1">
    <location>
        <begin position="180"/>
        <end position="203"/>
    </location>
</feature>
<accession>A0A4R7BJ59</accession>
<keyword evidence="3" id="KW-1185">Reference proteome</keyword>
<name>A0A4R7BJ59_9HYPH</name>
<sequence>MSARCHDTGTPASGPQILSEGLRLFFPAAAGLAVLSPLVWASLFGLGLPFGGDVPPSQWHAHEMLFGVYAAALAGFLTSAVAEWTDTPARRGRHLVLLFALWLPGRLVGLLGLAPFTVVAGLTDLAFLGLLFWYVVSALIARGSSRHSSFALWIGLLWLAELGIRLAWLTGRIDLSGRLLHAVVAVFVIFFSLALARINVVVINLALDPSGKTSRYRPHPGRQNLTAGLVALYAVAAFAAPDSAAPAYLALAAGAAFFDRLAEWFIGRAVLRSHVLALGGATALAGIGFTMIGLAGLGAPIAPNTGYHVLSVACLGLAVLAVFVIAGLRHTGQALDLPWQAHAAFALMALAAAARVLPEIGLGAGLAGTHYLIAALLWSAAFGIWLWGFLPALAGRSDDASS</sequence>
<dbReference type="InterPro" id="IPR010266">
    <property type="entry name" value="NnrS"/>
</dbReference>
<organism evidence="2 3">
    <name type="scientific">Enterovirga rhinocerotis</name>
    <dbReference type="NCBI Taxonomy" id="1339210"/>
    <lineage>
        <taxon>Bacteria</taxon>
        <taxon>Pseudomonadati</taxon>
        <taxon>Pseudomonadota</taxon>
        <taxon>Alphaproteobacteria</taxon>
        <taxon>Hyphomicrobiales</taxon>
        <taxon>Methylobacteriaceae</taxon>
        <taxon>Enterovirga</taxon>
    </lineage>
</organism>
<feature type="transmembrane region" description="Helical" evidence="1">
    <location>
        <begin position="24"/>
        <end position="44"/>
    </location>
</feature>